<protein>
    <submittedName>
        <fullName evidence="7">NAD(P)/FAD-dependent oxidoreductase</fullName>
    </submittedName>
</protein>
<evidence type="ECO:0000256" key="2">
    <source>
        <dbReference type="ARBA" id="ARBA00010139"/>
    </source>
</evidence>
<dbReference type="Pfam" id="PF00743">
    <property type="entry name" value="FMO-like"/>
    <property type="match status" value="1"/>
</dbReference>
<keyword evidence="6" id="KW-0560">Oxidoreductase</keyword>
<evidence type="ECO:0000256" key="5">
    <source>
        <dbReference type="ARBA" id="ARBA00022857"/>
    </source>
</evidence>
<proteinExistence type="inferred from homology"/>
<dbReference type="Gene3D" id="3.50.50.60">
    <property type="entry name" value="FAD/NAD(P)-binding domain"/>
    <property type="match status" value="1"/>
</dbReference>
<keyword evidence="5" id="KW-0521">NADP</keyword>
<evidence type="ECO:0000256" key="3">
    <source>
        <dbReference type="ARBA" id="ARBA00022630"/>
    </source>
</evidence>
<dbReference type="PRINTS" id="PR00370">
    <property type="entry name" value="FMOXYGENASE"/>
</dbReference>
<keyword evidence="4" id="KW-0274">FAD</keyword>
<dbReference type="InterPro" id="IPR050346">
    <property type="entry name" value="FMO-like"/>
</dbReference>
<feature type="non-terminal residue" evidence="7">
    <location>
        <position position="202"/>
    </location>
</feature>
<gene>
    <name evidence="7" type="ORF">F6J89_26545</name>
</gene>
<dbReference type="AlphaFoldDB" id="A0A6B3NKW4"/>
<sequence>MLDCIVIGAGPGGLVCTKELLEQGVGEVVCLEQASDVGGVFANTYDSLVLTSSATISMFSDFWLGDGNQHRFWTKQEAVDYWRRYAQHFGVLERIRFNSKVVGVVPQEDEGWQVELASGETLSSRRIALAIGNNSIPKYPAWKELLTEVEYSHSQEYRNADRFAGKNVLVVGGGESGSDVALEASRVANKCWVSLRDTTGWV</sequence>
<dbReference type="GO" id="GO:0050660">
    <property type="term" value="F:flavin adenine dinucleotide binding"/>
    <property type="evidence" value="ECO:0007669"/>
    <property type="project" value="InterPro"/>
</dbReference>
<dbReference type="PANTHER" id="PTHR23023">
    <property type="entry name" value="DIMETHYLANILINE MONOOXYGENASE"/>
    <property type="match status" value="1"/>
</dbReference>
<dbReference type="InterPro" id="IPR036188">
    <property type="entry name" value="FAD/NAD-bd_sf"/>
</dbReference>
<evidence type="ECO:0000256" key="4">
    <source>
        <dbReference type="ARBA" id="ARBA00022827"/>
    </source>
</evidence>
<evidence type="ECO:0000313" key="7">
    <source>
        <dbReference type="EMBL" id="NER31082.1"/>
    </source>
</evidence>
<keyword evidence="3" id="KW-0285">Flavoprotein</keyword>
<comment type="caution">
    <text evidence="7">The sequence shown here is derived from an EMBL/GenBank/DDBJ whole genome shotgun (WGS) entry which is preliminary data.</text>
</comment>
<dbReference type="GO" id="GO:0050661">
    <property type="term" value="F:NADP binding"/>
    <property type="evidence" value="ECO:0007669"/>
    <property type="project" value="InterPro"/>
</dbReference>
<dbReference type="InterPro" id="IPR000960">
    <property type="entry name" value="Flavin_mOase"/>
</dbReference>
<comment type="similarity">
    <text evidence="2">Belongs to the FAD-binding monooxygenase family.</text>
</comment>
<dbReference type="InterPro" id="IPR020946">
    <property type="entry name" value="Flavin_mOase-like"/>
</dbReference>
<dbReference type="SUPFAM" id="SSF51905">
    <property type="entry name" value="FAD/NAD(P)-binding domain"/>
    <property type="match status" value="1"/>
</dbReference>
<dbReference type="EMBL" id="JAAHFQ010000715">
    <property type="protein sequence ID" value="NER31082.1"/>
    <property type="molecule type" value="Genomic_DNA"/>
</dbReference>
<organism evidence="7">
    <name type="scientific">Symploca sp. SIO1C4</name>
    <dbReference type="NCBI Taxonomy" id="2607765"/>
    <lineage>
        <taxon>Bacteria</taxon>
        <taxon>Bacillati</taxon>
        <taxon>Cyanobacteriota</taxon>
        <taxon>Cyanophyceae</taxon>
        <taxon>Coleofasciculales</taxon>
        <taxon>Coleofasciculaceae</taxon>
        <taxon>Symploca</taxon>
    </lineage>
</organism>
<evidence type="ECO:0000256" key="1">
    <source>
        <dbReference type="ARBA" id="ARBA00009183"/>
    </source>
</evidence>
<name>A0A6B3NKW4_9CYAN</name>
<evidence type="ECO:0000256" key="6">
    <source>
        <dbReference type="ARBA" id="ARBA00023002"/>
    </source>
</evidence>
<dbReference type="GO" id="GO:0004499">
    <property type="term" value="F:N,N-dimethylaniline monooxygenase activity"/>
    <property type="evidence" value="ECO:0007669"/>
    <property type="project" value="InterPro"/>
</dbReference>
<accession>A0A6B3NKW4</accession>
<reference evidence="7" key="1">
    <citation type="submission" date="2019-11" db="EMBL/GenBank/DDBJ databases">
        <title>Genomic insights into an expanded diversity of filamentous marine cyanobacteria reveals the extraordinary biosynthetic potential of Moorea and Okeania.</title>
        <authorList>
            <person name="Ferreira Leao T."/>
            <person name="Wang M."/>
            <person name="Moss N."/>
            <person name="Da Silva R."/>
            <person name="Sanders J."/>
            <person name="Nurk S."/>
            <person name="Gurevich A."/>
            <person name="Humphrey G."/>
            <person name="Reher R."/>
            <person name="Zhu Q."/>
            <person name="Belda-Ferre P."/>
            <person name="Glukhov E."/>
            <person name="Rex R."/>
            <person name="Dorrestein P.C."/>
            <person name="Knight R."/>
            <person name="Pevzner P."/>
            <person name="Gerwick W.H."/>
            <person name="Gerwick L."/>
        </authorList>
    </citation>
    <scope>NUCLEOTIDE SEQUENCE</scope>
    <source>
        <strain evidence="7">SIO1C4</strain>
    </source>
</reference>
<comment type="similarity">
    <text evidence="1">Belongs to the FMO family.</text>
</comment>